<proteinExistence type="predicted"/>
<evidence type="ECO:0000313" key="1">
    <source>
        <dbReference type="EMBL" id="MBE9211571.1"/>
    </source>
</evidence>
<accession>A0A8J7FC64</accession>
<protein>
    <submittedName>
        <fullName evidence="1">Uncharacterized protein</fullName>
    </submittedName>
</protein>
<sequence>MGMDKVGDQEKLREMLLFFLEEMGATQVELSEGMGVSRPLVIDFLSKRKEYLPVSSEGLVKLCEKLKSHRPSKRKLKKDTQEDKSVITANELRKELGKVGADELLESAGFLPDKNESIRVTPERFFHIGQIVTLLELLEFEDLLPTTREILTITSNKLTIASRKFFDNSYQDEDALKALIKKLGEPHPTLGLKLKLEMIKKLEAAQKNLHNGGKTKFSRKEAIALFLSILIKQRTSHENSLHARIKKLEFQTLSRSIDYTDEYCDVYSLLEEIAFDAEYKLQTPGLSLQETSQTRILDSLQPVVMAIATCNFGDNRDNREPLEWIYTSSNTMVENAISACTLNMGLKEDILLSISTNTLDSNIHSLVETTVILGDKQQYQGIWVDRDSMIVMLQAIVCAVKQWFADQRQNNKLDNDIYISACRNLSELRKRLTQVRKAFHNFQFLDEGCQLSEIKKIAEQAKKHLSDIPHEDIYFTYRLNFYRCYCLAKRLELRLSIFQGNMINAKYLIKELTEAVENLDMFQLYVDRNEIAPIEALIRSEIYLYDLSCGQNPDLFADNCRNNWLELSEWKHKIRGIINTNSCYKDAGLDVYESLSEIHGNAARMYFYVSENRTTLEQAANNFLKAAYYALRIGLIQRVARWIALAGRVWVRLGESKLSLQALKLSDQLAKTDLTTGHCDNFSQAVLSEISLLSGEYLLLIEHDNIAALEKFLQALKGSIYLGLNRRICDSLFNISRCCETLSNLSIKEGLSRVFSESDKLIEANKNKLNPISNNTSEKVLDLLCDLYSREDNPNWFQVRDKFSTLAAEIWQKWHQDTSQPKLETIHPISERIKNETWLSQVD</sequence>
<keyword evidence="2" id="KW-1185">Reference proteome</keyword>
<gene>
    <name evidence="1" type="ORF">IQ247_02380</name>
</gene>
<reference evidence="1" key="1">
    <citation type="submission" date="2020-10" db="EMBL/GenBank/DDBJ databases">
        <authorList>
            <person name="Castelo-Branco R."/>
            <person name="Eusebio N."/>
            <person name="Adriana R."/>
            <person name="Vieira A."/>
            <person name="Brugerolle De Fraissinette N."/>
            <person name="Rezende De Castro R."/>
            <person name="Schneider M.P."/>
            <person name="Vasconcelos V."/>
            <person name="Leao P.N."/>
        </authorList>
    </citation>
    <scope>NUCLEOTIDE SEQUENCE</scope>
    <source>
        <strain evidence="1">LEGE 06105</strain>
    </source>
</reference>
<dbReference type="Proteomes" id="UP000620559">
    <property type="component" value="Unassembled WGS sequence"/>
</dbReference>
<dbReference type="AlphaFoldDB" id="A0A8J7FC64"/>
<dbReference type="EMBL" id="JADEWL010000005">
    <property type="protein sequence ID" value="MBE9211571.1"/>
    <property type="molecule type" value="Genomic_DNA"/>
</dbReference>
<comment type="caution">
    <text evidence="1">The sequence shown here is derived from an EMBL/GenBank/DDBJ whole genome shotgun (WGS) entry which is preliminary data.</text>
</comment>
<name>A0A8J7FC64_9CYAN</name>
<evidence type="ECO:0000313" key="2">
    <source>
        <dbReference type="Proteomes" id="UP000620559"/>
    </source>
</evidence>
<organism evidence="1 2">
    <name type="scientific">Plectonema cf. radiosum LEGE 06105</name>
    <dbReference type="NCBI Taxonomy" id="945769"/>
    <lineage>
        <taxon>Bacteria</taxon>
        <taxon>Bacillati</taxon>
        <taxon>Cyanobacteriota</taxon>
        <taxon>Cyanophyceae</taxon>
        <taxon>Oscillatoriophycideae</taxon>
        <taxon>Oscillatoriales</taxon>
        <taxon>Microcoleaceae</taxon>
        <taxon>Plectonema</taxon>
    </lineage>
</organism>